<name>F0F202_9NEIS</name>
<evidence type="ECO:0000256" key="1">
    <source>
        <dbReference type="SAM" id="SignalP"/>
    </source>
</evidence>
<dbReference type="Proteomes" id="UP000004088">
    <property type="component" value="Unassembled WGS sequence"/>
</dbReference>
<organism evidence="2 3">
    <name type="scientific">Kingella denitrificans ATCC 33394</name>
    <dbReference type="NCBI Taxonomy" id="888741"/>
    <lineage>
        <taxon>Bacteria</taxon>
        <taxon>Pseudomonadati</taxon>
        <taxon>Pseudomonadota</taxon>
        <taxon>Betaproteobacteria</taxon>
        <taxon>Neisseriales</taxon>
        <taxon>Neisseriaceae</taxon>
        <taxon>Kingella</taxon>
    </lineage>
</organism>
<sequence>MMMKKTLYLFSMLCLIGAPLAHGEVYFFNRIVDPALCTHQEDEAHIDQFAKQSAQVLLQRYQLGKSAVSVPPLRLSNNNKLFIHWIMAPGGSNCPKNLDYHSGKIQQPPAADFDTVGYYAYVLTQLYRTEARQRQMWGILENTLADAPDLLQRIRDNWQQLNSPQQPK</sequence>
<dbReference type="EMBL" id="AEWV01000041">
    <property type="protein sequence ID" value="EGC16543.1"/>
    <property type="molecule type" value="Genomic_DNA"/>
</dbReference>
<comment type="caution">
    <text evidence="2">The sequence shown here is derived from an EMBL/GenBank/DDBJ whole genome shotgun (WGS) entry which is preliminary data.</text>
</comment>
<protein>
    <submittedName>
        <fullName evidence="2">Uncharacterized protein</fullName>
    </submittedName>
</protein>
<keyword evidence="3" id="KW-1185">Reference proteome</keyword>
<evidence type="ECO:0000313" key="2">
    <source>
        <dbReference type="EMBL" id="EGC16543.1"/>
    </source>
</evidence>
<proteinExistence type="predicted"/>
<keyword evidence="1" id="KW-0732">Signal</keyword>
<gene>
    <name evidence="2" type="ORF">HMPREF9098_2137</name>
</gene>
<dbReference type="STRING" id="888741.HMPREF9098_2137"/>
<evidence type="ECO:0000313" key="3">
    <source>
        <dbReference type="Proteomes" id="UP000004088"/>
    </source>
</evidence>
<dbReference type="AlphaFoldDB" id="F0F202"/>
<feature type="signal peptide" evidence="1">
    <location>
        <begin position="1"/>
        <end position="23"/>
    </location>
</feature>
<feature type="chain" id="PRO_5003250262" evidence="1">
    <location>
        <begin position="24"/>
        <end position="168"/>
    </location>
</feature>
<reference evidence="2 3" key="1">
    <citation type="submission" date="2011-01" db="EMBL/GenBank/DDBJ databases">
        <authorList>
            <person name="Muzny D."/>
            <person name="Qin X."/>
            <person name="Deng J."/>
            <person name="Jiang H."/>
            <person name="Liu Y."/>
            <person name="Qu J."/>
            <person name="Song X.-Z."/>
            <person name="Zhang L."/>
            <person name="Thornton R."/>
            <person name="Coyle M."/>
            <person name="Francisco L."/>
            <person name="Jackson L."/>
            <person name="Javaid M."/>
            <person name="Korchina V."/>
            <person name="Kovar C."/>
            <person name="Mata R."/>
            <person name="Mathew T."/>
            <person name="Ngo R."/>
            <person name="Nguyen L."/>
            <person name="Nguyen N."/>
            <person name="Okwuonu G."/>
            <person name="Ongeri F."/>
            <person name="Pham C."/>
            <person name="Simmons D."/>
            <person name="Wilczek-Boney K."/>
            <person name="Hale W."/>
            <person name="Jakkamsetti A."/>
            <person name="Pham P."/>
            <person name="Ruth R."/>
            <person name="San Lucas F."/>
            <person name="Warren J."/>
            <person name="Zhang J."/>
            <person name="Zhao Z."/>
            <person name="Zhou C."/>
            <person name="Zhu D."/>
            <person name="Lee S."/>
            <person name="Bess C."/>
            <person name="Blankenburg K."/>
            <person name="Forbes L."/>
            <person name="Fu Q."/>
            <person name="Gubbala S."/>
            <person name="Hirani K."/>
            <person name="Jayaseelan J.C."/>
            <person name="Lara F."/>
            <person name="Munidasa M."/>
            <person name="Palculict T."/>
            <person name="Patil S."/>
            <person name="Pu L.-L."/>
            <person name="Saada N."/>
            <person name="Tang L."/>
            <person name="Weissenberger G."/>
            <person name="Zhu Y."/>
            <person name="Hemphill L."/>
            <person name="Shang Y."/>
            <person name="Youmans B."/>
            <person name="Ayvaz T."/>
            <person name="Ross M."/>
            <person name="Santibanez J."/>
            <person name="Aqrawi P."/>
            <person name="Gross S."/>
            <person name="Joshi V."/>
            <person name="Fowler G."/>
            <person name="Nazareth L."/>
            <person name="Reid J."/>
            <person name="Worley K."/>
            <person name="Petrosino J."/>
            <person name="Highlander S."/>
            <person name="Gibbs R."/>
        </authorList>
    </citation>
    <scope>NUCLEOTIDE SEQUENCE [LARGE SCALE GENOMIC DNA]</scope>
    <source>
        <strain evidence="2 3">ATCC 33394</strain>
    </source>
</reference>
<accession>F0F202</accession>
<dbReference type="HOGENOM" id="CLU_1584294_0_0_4"/>
<dbReference type="RefSeq" id="WP_003784262.1">
    <property type="nucleotide sequence ID" value="NZ_GL870929.1"/>
</dbReference>